<protein>
    <submittedName>
        <fullName evidence="2">Uncharacterized protein</fullName>
    </submittedName>
</protein>
<dbReference type="AlphaFoldDB" id="A0A4Z2H2M3"/>
<feature type="compositionally biased region" description="Polar residues" evidence="1">
    <location>
        <begin position="42"/>
        <end position="51"/>
    </location>
</feature>
<organism evidence="2 3">
    <name type="scientific">Liparis tanakae</name>
    <name type="common">Tanaka's snailfish</name>
    <dbReference type="NCBI Taxonomy" id="230148"/>
    <lineage>
        <taxon>Eukaryota</taxon>
        <taxon>Metazoa</taxon>
        <taxon>Chordata</taxon>
        <taxon>Craniata</taxon>
        <taxon>Vertebrata</taxon>
        <taxon>Euteleostomi</taxon>
        <taxon>Actinopterygii</taxon>
        <taxon>Neopterygii</taxon>
        <taxon>Teleostei</taxon>
        <taxon>Neoteleostei</taxon>
        <taxon>Acanthomorphata</taxon>
        <taxon>Eupercaria</taxon>
        <taxon>Perciformes</taxon>
        <taxon>Cottioidei</taxon>
        <taxon>Cottales</taxon>
        <taxon>Liparidae</taxon>
        <taxon>Liparis</taxon>
    </lineage>
</organism>
<accession>A0A4Z2H2M3</accession>
<sequence length="109" mass="12499">MLLLPACHMRLLNGPIYLHDSAYFCRNYCETQVVEWRANQRGCRSQPTETSPGPPSVSDNWRNRYPISLNPQPNKPANIFKQIGVLETAVEAVEKKIPLRRSECEHPHS</sequence>
<evidence type="ECO:0000256" key="1">
    <source>
        <dbReference type="SAM" id="MobiDB-lite"/>
    </source>
</evidence>
<proteinExistence type="predicted"/>
<feature type="region of interest" description="Disordered" evidence="1">
    <location>
        <begin position="40"/>
        <end position="63"/>
    </location>
</feature>
<keyword evidence="3" id="KW-1185">Reference proteome</keyword>
<reference evidence="2 3" key="1">
    <citation type="submission" date="2019-03" db="EMBL/GenBank/DDBJ databases">
        <title>First draft genome of Liparis tanakae, snailfish: a comprehensive survey of snailfish specific genes.</title>
        <authorList>
            <person name="Kim W."/>
            <person name="Song I."/>
            <person name="Jeong J.-H."/>
            <person name="Kim D."/>
            <person name="Kim S."/>
            <person name="Ryu S."/>
            <person name="Song J.Y."/>
            <person name="Lee S.K."/>
        </authorList>
    </citation>
    <scope>NUCLEOTIDE SEQUENCE [LARGE SCALE GENOMIC DNA]</scope>
    <source>
        <tissue evidence="2">Muscle</tissue>
    </source>
</reference>
<gene>
    <name evidence="2" type="ORF">EYF80_030205</name>
</gene>
<evidence type="ECO:0000313" key="2">
    <source>
        <dbReference type="EMBL" id="TNN59555.1"/>
    </source>
</evidence>
<dbReference type="Proteomes" id="UP000314294">
    <property type="component" value="Unassembled WGS sequence"/>
</dbReference>
<evidence type="ECO:0000313" key="3">
    <source>
        <dbReference type="Proteomes" id="UP000314294"/>
    </source>
</evidence>
<name>A0A4Z2H2M3_9TELE</name>
<comment type="caution">
    <text evidence="2">The sequence shown here is derived from an EMBL/GenBank/DDBJ whole genome shotgun (WGS) entry which is preliminary data.</text>
</comment>
<dbReference type="EMBL" id="SRLO01000353">
    <property type="protein sequence ID" value="TNN59555.1"/>
    <property type="molecule type" value="Genomic_DNA"/>
</dbReference>